<dbReference type="SUPFAM" id="SSF52172">
    <property type="entry name" value="CheY-like"/>
    <property type="match status" value="1"/>
</dbReference>
<dbReference type="EC" id="2.7.13.3" evidence="2"/>
<dbReference type="Gene3D" id="3.40.50.2300">
    <property type="match status" value="1"/>
</dbReference>
<dbReference type="GO" id="GO:0016020">
    <property type="term" value="C:membrane"/>
    <property type="evidence" value="ECO:0007669"/>
    <property type="project" value="InterPro"/>
</dbReference>
<dbReference type="GO" id="GO:0016829">
    <property type="term" value="F:lyase activity"/>
    <property type="evidence" value="ECO:0007669"/>
    <property type="project" value="UniProtKB-KW"/>
</dbReference>
<evidence type="ECO:0000256" key="6">
    <source>
        <dbReference type="ARBA" id="ARBA00022840"/>
    </source>
</evidence>
<keyword evidence="7" id="KW-0902">Two-component regulatory system</keyword>
<dbReference type="Pfam" id="PF06580">
    <property type="entry name" value="His_kinase"/>
    <property type="match status" value="1"/>
</dbReference>
<reference evidence="12 13" key="1">
    <citation type="submission" date="2017-05" db="EMBL/GenBank/DDBJ databases">
        <title>Functional genome analysis of Paenibacillus pasadenensis strain R16: insights on endophytic life style and antifungal activity.</title>
        <authorList>
            <person name="Passera A."/>
            <person name="Marcolungo L."/>
            <person name="Casati P."/>
            <person name="Brasca M."/>
            <person name="Quaglino F."/>
            <person name="Delledonne M."/>
        </authorList>
    </citation>
    <scope>NUCLEOTIDE SEQUENCE [LARGE SCALE GENOMIC DNA]</scope>
    <source>
        <strain evidence="12 13">R16</strain>
    </source>
</reference>
<dbReference type="InterPro" id="IPR003661">
    <property type="entry name" value="HisK_dim/P_dom"/>
</dbReference>
<evidence type="ECO:0000259" key="11">
    <source>
        <dbReference type="PROSITE" id="PS50110"/>
    </source>
</evidence>
<keyword evidence="12" id="KW-0456">Lyase</keyword>
<evidence type="ECO:0000256" key="1">
    <source>
        <dbReference type="ARBA" id="ARBA00000085"/>
    </source>
</evidence>
<comment type="caution">
    <text evidence="8">Lacks conserved residue(s) required for the propagation of feature annotation.</text>
</comment>
<keyword evidence="5" id="KW-0418">Kinase</keyword>
<feature type="domain" description="Response regulatory" evidence="11">
    <location>
        <begin position="678"/>
        <end position="795"/>
    </location>
</feature>
<dbReference type="SUPFAM" id="SSF47384">
    <property type="entry name" value="Homodimeric domain of signal transducing histidine kinase"/>
    <property type="match status" value="1"/>
</dbReference>
<gene>
    <name evidence="12" type="ORF">B8V81_1260</name>
</gene>
<dbReference type="InterPro" id="IPR003594">
    <property type="entry name" value="HATPase_dom"/>
</dbReference>
<feature type="transmembrane region" description="Helical" evidence="9">
    <location>
        <begin position="300"/>
        <end position="317"/>
    </location>
</feature>
<feature type="domain" description="Histidine kinase" evidence="10">
    <location>
        <begin position="434"/>
        <end position="645"/>
    </location>
</feature>
<evidence type="ECO:0000256" key="8">
    <source>
        <dbReference type="PROSITE-ProRule" id="PRU00169"/>
    </source>
</evidence>
<dbReference type="Proteomes" id="UP000234789">
    <property type="component" value="Unassembled WGS sequence"/>
</dbReference>
<dbReference type="InterPro" id="IPR036097">
    <property type="entry name" value="HisK_dim/P_sf"/>
</dbReference>
<dbReference type="SUPFAM" id="SSF55874">
    <property type="entry name" value="ATPase domain of HSP90 chaperone/DNA topoisomerase II/histidine kinase"/>
    <property type="match status" value="2"/>
</dbReference>
<dbReference type="EMBL" id="NFEZ01000003">
    <property type="protein sequence ID" value="PLT47036.1"/>
    <property type="molecule type" value="Genomic_DNA"/>
</dbReference>
<evidence type="ECO:0000259" key="10">
    <source>
        <dbReference type="PROSITE" id="PS50109"/>
    </source>
</evidence>
<feature type="transmembrane region" description="Helical" evidence="9">
    <location>
        <begin position="269"/>
        <end position="288"/>
    </location>
</feature>
<dbReference type="InterPro" id="IPR036890">
    <property type="entry name" value="HATPase_C_sf"/>
</dbReference>
<dbReference type="Gene3D" id="1.10.287.130">
    <property type="match status" value="1"/>
</dbReference>
<keyword evidence="13" id="KW-1185">Reference proteome</keyword>
<dbReference type="InterPro" id="IPR050640">
    <property type="entry name" value="Bact_2-comp_sensor_kinase"/>
</dbReference>
<accession>A0A2N5N9K2</accession>
<keyword evidence="9" id="KW-0812">Transmembrane</keyword>
<dbReference type="AlphaFoldDB" id="A0A2N5N9K2"/>
<evidence type="ECO:0000313" key="12">
    <source>
        <dbReference type="EMBL" id="PLT47036.1"/>
    </source>
</evidence>
<dbReference type="InterPro" id="IPR011006">
    <property type="entry name" value="CheY-like_superfamily"/>
</dbReference>
<evidence type="ECO:0000256" key="9">
    <source>
        <dbReference type="SAM" id="Phobius"/>
    </source>
</evidence>
<dbReference type="Pfam" id="PF00072">
    <property type="entry name" value="Response_reg"/>
    <property type="match status" value="1"/>
</dbReference>
<dbReference type="CDD" id="cd00082">
    <property type="entry name" value="HisKA"/>
    <property type="match status" value="1"/>
</dbReference>
<comment type="caution">
    <text evidence="12">The sequence shown here is derived from an EMBL/GenBank/DDBJ whole genome shotgun (WGS) entry which is preliminary data.</text>
</comment>
<feature type="transmembrane region" description="Helical" evidence="9">
    <location>
        <begin position="203"/>
        <end position="225"/>
    </location>
</feature>
<dbReference type="GO" id="GO:0000155">
    <property type="term" value="F:phosphorelay sensor kinase activity"/>
    <property type="evidence" value="ECO:0007669"/>
    <property type="project" value="InterPro"/>
</dbReference>
<dbReference type="SMART" id="SM00448">
    <property type="entry name" value="REC"/>
    <property type="match status" value="1"/>
</dbReference>
<evidence type="ECO:0000256" key="3">
    <source>
        <dbReference type="ARBA" id="ARBA00022679"/>
    </source>
</evidence>
<evidence type="ECO:0000256" key="5">
    <source>
        <dbReference type="ARBA" id="ARBA00022777"/>
    </source>
</evidence>
<evidence type="ECO:0000256" key="2">
    <source>
        <dbReference type="ARBA" id="ARBA00012438"/>
    </source>
</evidence>
<dbReference type="PANTHER" id="PTHR34220">
    <property type="entry name" value="SENSOR HISTIDINE KINASE YPDA"/>
    <property type="match status" value="1"/>
</dbReference>
<dbReference type="InterPro" id="IPR010559">
    <property type="entry name" value="Sig_transdc_His_kin_internal"/>
</dbReference>
<evidence type="ECO:0000256" key="7">
    <source>
        <dbReference type="ARBA" id="ARBA00023012"/>
    </source>
</evidence>
<proteinExistence type="predicted"/>
<protein>
    <recommendedName>
        <fullName evidence="2">histidine kinase</fullName>
        <ecNumber evidence="2">2.7.13.3</ecNumber>
    </recommendedName>
</protein>
<keyword evidence="9" id="KW-0472">Membrane</keyword>
<keyword evidence="4" id="KW-0547">Nucleotide-binding</keyword>
<evidence type="ECO:0000313" key="13">
    <source>
        <dbReference type="Proteomes" id="UP000234789"/>
    </source>
</evidence>
<dbReference type="GO" id="GO:0005524">
    <property type="term" value="F:ATP binding"/>
    <property type="evidence" value="ECO:0007669"/>
    <property type="project" value="UniProtKB-KW"/>
</dbReference>
<comment type="catalytic activity">
    <reaction evidence="1">
        <text>ATP + protein L-histidine = ADP + protein N-phospho-L-histidine.</text>
        <dbReference type="EC" id="2.7.13.3"/>
    </reaction>
</comment>
<evidence type="ECO:0000256" key="4">
    <source>
        <dbReference type="ARBA" id="ARBA00022741"/>
    </source>
</evidence>
<keyword evidence="9" id="KW-1133">Transmembrane helix</keyword>
<feature type="transmembrane region" description="Helical" evidence="9">
    <location>
        <begin position="355"/>
        <end position="378"/>
    </location>
</feature>
<feature type="transmembrane region" description="Helical" evidence="9">
    <location>
        <begin position="232"/>
        <end position="249"/>
    </location>
</feature>
<dbReference type="PANTHER" id="PTHR34220:SF7">
    <property type="entry name" value="SENSOR HISTIDINE KINASE YPDA"/>
    <property type="match status" value="1"/>
</dbReference>
<keyword evidence="6" id="KW-0067">ATP-binding</keyword>
<dbReference type="InterPro" id="IPR001789">
    <property type="entry name" value="Sig_transdc_resp-reg_receiver"/>
</dbReference>
<dbReference type="InterPro" id="IPR005467">
    <property type="entry name" value="His_kinase_dom"/>
</dbReference>
<sequence length="1013" mass="111516">MGVVGIVVLFGIWLPLGIFSERWGGQQPFRAEQGVIDLAGWDGSGRIALDGEWEFYWNELLQPGETPRGERSWMEVPGVWSGSRAAGAERPVYGAATYRLRLTHLSEPGVYRIKKMNIRFASAIYVDGRLVLEDGKPALSAEAYVPGNSPGLAVVEIKGSEAEIIVHAANYDYIDAGVPMSLYFGKEEAINAAHERSLIRESAMAVVLAVIGLIHLVLFAAVWLYGQRDEPLLLFGLTCVTMAVFNGLLGERPLALLLDGLSFQTLYTIKDMSALAGFLVSLYLMMLLQGKGADRRLTKLFALLLLGSLVLFPFLSIREYLPLYRVTILLEHVLMARVLWSAAARHLAAPRGQRYESLLLLLAVLLLNLYSYGCLLFGMSMLGSLLISQIYLILFSLVVFLVIVYRFYEAFRDMERMHRKLLRLDRQKDEFLSSTTYQLKAPLQDIVHLADSLAHADGPAPGSARSLALIAGTGRRLGYLVQDLHDFSRLKHEDIVPEPRNLDLRSAVGSVLELHRFLLSGRPIELANGVPETLAAVYADEDRLEQILHRLVERAALRAEEGRIEVTAEEELGFAVVTVDFDGRPRPAPDPDVAPCLAAADGEAADLALSITRRLIELQGGLALQPLPGKEGRSFRFSLLLEKNPAASRKAAWPAAGEAAAASETLVALAGGSRGQTVVLVAEPDAASRHAVCQLLAQEGLRAVSVRSAEQARAALALEGELSLVLLGVSLADGSGFDALEQLRNRFSPSELPVLMLTGRRREEERRLALDLGANDYISKPFEAEELLARVRSLVKLRQSVREAREREIAFLRSQINPHFLYNALGAIAELCVEEPEKAERLTLHLSGYLRGSFDFGQRDGMSTLGAELRLIEAYTEIEKARFGSRLQVTLRCEADPALRFPPLLLQPLVENAIRHGLLSRPQGGEVKVTVVEREGYVHAAVEDDGAGFDAQAMLFRLEQPERIGGVGLWNVSERLRLLYGERLGMDSRTGFGSRLTFRIPASSRTSEPKEGG</sequence>
<dbReference type="Pfam" id="PF02518">
    <property type="entry name" value="HATPase_c"/>
    <property type="match status" value="1"/>
</dbReference>
<dbReference type="PROSITE" id="PS50109">
    <property type="entry name" value="HIS_KIN"/>
    <property type="match status" value="1"/>
</dbReference>
<feature type="transmembrane region" description="Helical" evidence="9">
    <location>
        <begin position="390"/>
        <end position="408"/>
    </location>
</feature>
<dbReference type="SMART" id="SM00387">
    <property type="entry name" value="HATPase_c"/>
    <property type="match status" value="2"/>
</dbReference>
<name>A0A2N5N9K2_9BACL</name>
<keyword evidence="3" id="KW-0808">Transferase</keyword>
<organism evidence="12 13">
    <name type="scientific">Paenibacillus pasadenensis</name>
    <dbReference type="NCBI Taxonomy" id="217090"/>
    <lineage>
        <taxon>Bacteria</taxon>
        <taxon>Bacillati</taxon>
        <taxon>Bacillota</taxon>
        <taxon>Bacilli</taxon>
        <taxon>Bacillales</taxon>
        <taxon>Paenibacillaceae</taxon>
        <taxon>Paenibacillus</taxon>
    </lineage>
</organism>
<dbReference type="PROSITE" id="PS50110">
    <property type="entry name" value="RESPONSE_REGULATORY"/>
    <property type="match status" value="1"/>
</dbReference>
<dbReference type="Gene3D" id="3.30.565.10">
    <property type="entry name" value="Histidine kinase-like ATPase, C-terminal domain"/>
    <property type="match status" value="2"/>
</dbReference>